<dbReference type="AlphaFoldDB" id="A0A1F6CBT8"/>
<sequence>MAHDPHHEGHDHGEHAPGEAIPPSLEFIVNQISTEPDTVLVRYDCPCGCKPSAEYERDSEESDFEACCCGNLHFVGPNSQADLEHYLADRRSRGEDADVGEYQIHRVDVQAPWGAIPVTYGLPAQSRKH</sequence>
<organism evidence="2 3">
    <name type="scientific">Handelsmanbacteria sp. (strain RIFCSPLOWO2_12_FULL_64_10)</name>
    <dbReference type="NCBI Taxonomy" id="1817868"/>
    <lineage>
        <taxon>Bacteria</taxon>
        <taxon>Candidatus Handelsmaniibacteriota</taxon>
    </lineage>
</organism>
<proteinExistence type="predicted"/>
<evidence type="ECO:0000313" key="2">
    <source>
        <dbReference type="EMBL" id="OGG46619.1"/>
    </source>
</evidence>
<comment type="caution">
    <text evidence="2">The sequence shown here is derived from an EMBL/GenBank/DDBJ whole genome shotgun (WGS) entry which is preliminary data.</text>
</comment>
<protein>
    <submittedName>
        <fullName evidence="2">Uncharacterized protein</fullName>
    </submittedName>
</protein>
<name>A0A1F6CBT8_HANXR</name>
<feature type="compositionally biased region" description="Basic and acidic residues" evidence="1">
    <location>
        <begin position="1"/>
        <end position="17"/>
    </location>
</feature>
<evidence type="ECO:0000256" key="1">
    <source>
        <dbReference type="SAM" id="MobiDB-lite"/>
    </source>
</evidence>
<dbReference type="Proteomes" id="UP000178606">
    <property type="component" value="Unassembled WGS sequence"/>
</dbReference>
<evidence type="ECO:0000313" key="3">
    <source>
        <dbReference type="Proteomes" id="UP000178606"/>
    </source>
</evidence>
<reference evidence="2 3" key="1">
    <citation type="journal article" date="2016" name="Nat. Commun.">
        <title>Thousands of microbial genomes shed light on interconnected biogeochemical processes in an aquifer system.</title>
        <authorList>
            <person name="Anantharaman K."/>
            <person name="Brown C.T."/>
            <person name="Hug L.A."/>
            <person name="Sharon I."/>
            <person name="Castelle C.J."/>
            <person name="Probst A.J."/>
            <person name="Thomas B.C."/>
            <person name="Singh A."/>
            <person name="Wilkins M.J."/>
            <person name="Karaoz U."/>
            <person name="Brodie E.L."/>
            <person name="Williams K.H."/>
            <person name="Hubbard S.S."/>
            <person name="Banfield J.F."/>
        </authorList>
    </citation>
    <scope>NUCLEOTIDE SEQUENCE [LARGE SCALE GENOMIC DNA]</scope>
    <source>
        <strain evidence="3">RIFCSPLOWO2_12_FULL_64_10</strain>
    </source>
</reference>
<accession>A0A1F6CBT8</accession>
<dbReference type="EMBL" id="MFKF01000296">
    <property type="protein sequence ID" value="OGG46619.1"/>
    <property type="molecule type" value="Genomic_DNA"/>
</dbReference>
<feature type="region of interest" description="Disordered" evidence="1">
    <location>
        <begin position="1"/>
        <end position="21"/>
    </location>
</feature>
<gene>
    <name evidence="2" type="ORF">A3F84_06155</name>
</gene>